<dbReference type="EMBL" id="JAVRRA010010628">
    <property type="protein sequence ID" value="KAK5241473.1"/>
    <property type="molecule type" value="Genomic_DNA"/>
</dbReference>
<dbReference type="SUPFAM" id="SSF52540">
    <property type="entry name" value="P-loop containing nucleoside triphosphate hydrolases"/>
    <property type="match status" value="1"/>
</dbReference>
<dbReference type="InterPro" id="IPR027417">
    <property type="entry name" value="P-loop_NTPase"/>
</dbReference>
<sequence>DSKLTRLLQPALSGSSLISILCTVQLGPAGSIAAASSHVVETLNTLKFASRAKNNIVSHAKKAEEALANGIGDAGSRALLDRYRMEIVDLRKQLDVQTKAKDEEEEKAREIEAEQRHEEQMLEMQLARTALKERIEHLNRLILSSKSLGVNFNRSFSSLSIQRSRASILSTGSLRNPCSARSSTAHDSLEVPPAKINRTLSTGSITTGYLPTVQVSQIVVADASEDEDSQ</sequence>
<protein>
    <submittedName>
        <fullName evidence="4">Kinesin-like protein kip2</fullName>
    </submittedName>
</protein>
<keyword evidence="5" id="KW-1185">Reference proteome</keyword>
<dbReference type="InterPro" id="IPR001752">
    <property type="entry name" value="Kinesin_motor_dom"/>
</dbReference>
<feature type="coiled-coil region" evidence="2">
    <location>
        <begin position="80"/>
        <end position="121"/>
    </location>
</feature>
<organism evidence="4 5">
    <name type="scientific">Cryomyces antarcticus</name>
    <dbReference type="NCBI Taxonomy" id="329879"/>
    <lineage>
        <taxon>Eukaryota</taxon>
        <taxon>Fungi</taxon>
        <taxon>Dikarya</taxon>
        <taxon>Ascomycota</taxon>
        <taxon>Pezizomycotina</taxon>
        <taxon>Dothideomycetes</taxon>
        <taxon>Dothideomycetes incertae sedis</taxon>
        <taxon>Cryomyces</taxon>
    </lineage>
</organism>
<comment type="caution">
    <text evidence="4">The sequence shown here is derived from an EMBL/GenBank/DDBJ whole genome shotgun (WGS) entry which is preliminary data.</text>
</comment>
<dbReference type="Pfam" id="PF00225">
    <property type="entry name" value="Kinesin"/>
    <property type="match status" value="1"/>
</dbReference>
<evidence type="ECO:0000259" key="3">
    <source>
        <dbReference type="PROSITE" id="PS50067"/>
    </source>
</evidence>
<feature type="non-terminal residue" evidence="4">
    <location>
        <position position="1"/>
    </location>
</feature>
<dbReference type="Proteomes" id="UP001357485">
    <property type="component" value="Unassembled WGS sequence"/>
</dbReference>
<dbReference type="PROSITE" id="PS50067">
    <property type="entry name" value="KINESIN_MOTOR_2"/>
    <property type="match status" value="1"/>
</dbReference>
<evidence type="ECO:0000256" key="1">
    <source>
        <dbReference type="PROSITE-ProRule" id="PRU00283"/>
    </source>
</evidence>
<feature type="non-terminal residue" evidence="4">
    <location>
        <position position="230"/>
    </location>
</feature>
<evidence type="ECO:0000313" key="5">
    <source>
        <dbReference type="Proteomes" id="UP001357485"/>
    </source>
</evidence>
<keyword evidence="2" id="KW-0175">Coiled coil</keyword>
<proteinExistence type="inferred from homology"/>
<dbReference type="InterPro" id="IPR027640">
    <property type="entry name" value="Kinesin-like_fam"/>
</dbReference>
<gene>
    <name evidence="4" type="primary">KIP2_3</name>
    <name evidence="4" type="ORF">LTR16_009346</name>
</gene>
<evidence type="ECO:0000313" key="4">
    <source>
        <dbReference type="EMBL" id="KAK5241473.1"/>
    </source>
</evidence>
<reference evidence="4 5" key="1">
    <citation type="submission" date="2023-08" db="EMBL/GenBank/DDBJ databases">
        <title>Black Yeasts Isolated from many extreme environments.</title>
        <authorList>
            <person name="Coleine C."/>
            <person name="Stajich J.E."/>
            <person name="Selbmann L."/>
        </authorList>
    </citation>
    <scope>NUCLEOTIDE SEQUENCE [LARGE SCALE GENOMIC DNA]</scope>
    <source>
        <strain evidence="4 5">CCFEE 536</strain>
    </source>
</reference>
<feature type="domain" description="Kinesin motor" evidence="3">
    <location>
        <begin position="1"/>
        <end position="55"/>
    </location>
</feature>
<name>A0ABR0LTT5_9PEZI</name>
<accession>A0ABR0LTT5</accession>
<dbReference type="PANTHER" id="PTHR47968">
    <property type="entry name" value="CENTROMERE PROTEIN E"/>
    <property type="match status" value="1"/>
</dbReference>
<dbReference type="PANTHER" id="PTHR47968:SF33">
    <property type="entry name" value="KINESIN-LIKE PROTEIN KIN-7C, MITOCHONDRIAL ISOFORM X1"/>
    <property type="match status" value="1"/>
</dbReference>
<evidence type="ECO:0000256" key="2">
    <source>
        <dbReference type="SAM" id="Coils"/>
    </source>
</evidence>
<dbReference type="Gene3D" id="1.20.58.1980">
    <property type="match status" value="1"/>
</dbReference>
<comment type="similarity">
    <text evidence="1">Belongs to the TRAFAC class myosin-kinesin ATPase superfamily. Kinesin family.</text>
</comment>
<comment type="caution">
    <text evidence="1">Lacks conserved residue(s) required for the propagation of feature annotation.</text>
</comment>